<keyword evidence="7" id="KW-1185">Reference proteome</keyword>
<keyword evidence="3" id="KW-0804">Transcription</keyword>
<dbReference type="AlphaFoldDB" id="A0A5R9FML1"/>
<keyword evidence="1" id="KW-0805">Transcription regulation</keyword>
<dbReference type="Proteomes" id="UP000305906">
    <property type="component" value="Unassembled WGS sequence"/>
</dbReference>
<evidence type="ECO:0000256" key="1">
    <source>
        <dbReference type="ARBA" id="ARBA00023015"/>
    </source>
</evidence>
<evidence type="ECO:0000259" key="5">
    <source>
        <dbReference type="SMART" id="SM00418"/>
    </source>
</evidence>
<dbReference type="InterPro" id="IPR001845">
    <property type="entry name" value="HTH_ArsR_DNA-bd_dom"/>
</dbReference>
<dbReference type="SMART" id="SM00418">
    <property type="entry name" value="HTH_ARSR"/>
    <property type="match status" value="1"/>
</dbReference>
<dbReference type="InterPro" id="IPR051011">
    <property type="entry name" value="Metal_resp_trans_reg"/>
</dbReference>
<dbReference type="PANTHER" id="PTHR43132">
    <property type="entry name" value="ARSENICAL RESISTANCE OPERON REPRESSOR ARSR-RELATED"/>
    <property type="match status" value="1"/>
</dbReference>
<dbReference type="InterPro" id="IPR011991">
    <property type="entry name" value="ArsR-like_HTH"/>
</dbReference>
<evidence type="ECO:0000256" key="4">
    <source>
        <dbReference type="SAM" id="MobiDB-lite"/>
    </source>
</evidence>
<evidence type="ECO:0000256" key="2">
    <source>
        <dbReference type="ARBA" id="ARBA00023125"/>
    </source>
</evidence>
<dbReference type="EMBL" id="VBZC01000030">
    <property type="protein sequence ID" value="TLS43366.1"/>
    <property type="molecule type" value="Genomic_DNA"/>
</dbReference>
<organism evidence="6 7">
    <name type="scientific">Streptomyces montanus</name>
    <dbReference type="NCBI Taxonomy" id="2580423"/>
    <lineage>
        <taxon>Bacteria</taxon>
        <taxon>Bacillati</taxon>
        <taxon>Actinomycetota</taxon>
        <taxon>Actinomycetes</taxon>
        <taxon>Kitasatosporales</taxon>
        <taxon>Streptomycetaceae</taxon>
        <taxon>Streptomyces</taxon>
    </lineage>
</organism>
<dbReference type="PANTHER" id="PTHR43132:SF8">
    <property type="entry name" value="HTH-TYPE TRANSCRIPTIONAL REGULATOR KMTR"/>
    <property type="match status" value="1"/>
</dbReference>
<protein>
    <submittedName>
        <fullName evidence="6">Winged helix-turn-helix transcriptional regulator</fullName>
    </submittedName>
</protein>
<name>A0A5R9FML1_9ACTN</name>
<feature type="compositionally biased region" description="Polar residues" evidence="4">
    <location>
        <begin position="314"/>
        <end position="325"/>
    </location>
</feature>
<feature type="region of interest" description="Disordered" evidence="4">
    <location>
        <begin position="314"/>
        <end position="336"/>
    </location>
</feature>
<feature type="domain" description="HTH arsR-type" evidence="5">
    <location>
        <begin position="241"/>
        <end position="316"/>
    </location>
</feature>
<dbReference type="RefSeq" id="WP_138047578.1">
    <property type="nucleotide sequence ID" value="NZ_VBZC01000030.1"/>
</dbReference>
<comment type="caution">
    <text evidence="6">The sequence shown here is derived from an EMBL/GenBank/DDBJ whole genome shotgun (WGS) entry which is preliminary data.</text>
</comment>
<dbReference type="CDD" id="cd00090">
    <property type="entry name" value="HTH_ARSR"/>
    <property type="match status" value="1"/>
</dbReference>
<proteinExistence type="predicted"/>
<evidence type="ECO:0000313" key="6">
    <source>
        <dbReference type="EMBL" id="TLS43366.1"/>
    </source>
</evidence>
<dbReference type="SUPFAM" id="SSF46785">
    <property type="entry name" value="Winged helix' DNA-binding domain"/>
    <property type="match status" value="1"/>
</dbReference>
<evidence type="ECO:0000313" key="7">
    <source>
        <dbReference type="Proteomes" id="UP000305906"/>
    </source>
</evidence>
<dbReference type="InterPro" id="IPR036388">
    <property type="entry name" value="WH-like_DNA-bd_sf"/>
</dbReference>
<dbReference type="InterPro" id="IPR036390">
    <property type="entry name" value="WH_DNA-bd_sf"/>
</dbReference>
<keyword evidence="2" id="KW-0238">DNA-binding</keyword>
<gene>
    <name evidence="6" type="ORF">FE633_25800</name>
</gene>
<dbReference type="GO" id="GO:0003700">
    <property type="term" value="F:DNA-binding transcription factor activity"/>
    <property type="evidence" value="ECO:0007669"/>
    <property type="project" value="InterPro"/>
</dbReference>
<evidence type="ECO:0000256" key="3">
    <source>
        <dbReference type="ARBA" id="ARBA00023163"/>
    </source>
</evidence>
<dbReference type="GO" id="GO:0003677">
    <property type="term" value="F:DNA binding"/>
    <property type="evidence" value="ECO:0007669"/>
    <property type="project" value="UniProtKB-KW"/>
</dbReference>
<dbReference type="Gene3D" id="1.10.10.10">
    <property type="entry name" value="Winged helix-like DNA-binding domain superfamily/Winged helix DNA-binding domain"/>
    <property type="match status" value="1"/>
</dbReference>
<accession>A0A5R9FML1</accession>
<sequence>MLGSIRIPELPRGPALAFSLHRFQTRRGRWAYAGWYRTARTELQDRGLDCMVRTLLLPLFPRAAYFPDFLTPAQAGEGLDAGLEAIVATPRRRVLREVGILARVSGAPAWAPALADRETRGDLVRALRAYHDALIAPHTEILQARLDATRSDLARGLIDQGAEALLRRLGPRVRWRAPVLTVDYSAAERDLHLNGRGLVLIPSYFCWGTPVSLADPGLPPVLLYPLLHEAPPQPADPSAQATLAALLGRTRAATLHLIAAGATTGELARALGISPATATHHTTSLRNAHLITSHRHTTTVLHTLTPLGAALLKANTQQDHPTATRPTARGQGRGRA</sequence>
<reference evidence="6 7" key="1">
    <citation type="submission" date="2019-05" db="EMBL/GenBank/DDBJ databases">
        <title>Streptomyces sp. NEAU-C151, a novel actinomycete isolated from soil.</title>
        <authorList>
            <person name="Han L."/>
            <person name="Jiang H."/>
        </authorList>
    </citation>
    <scope>NUCLEOTIDE SEQUENCE [LARGE SCALE GENOMIC DNA]</scope>
    <source>
        <strain evidence="6 7">NEAU-C151</strain>
    </source>
</reference>